<keyword evidence="1" id="KW-1185">Reference proteome</keyword>
<proteinExistence type="predicted"/>
<dbReference type="Proteomes" id="UP000050640">
    <property type="component" value="Unplaced"/>
</dbReference>
<accession>A0A0R3RI95</accession>
<evidence type="ECO:0000313" key="1">
    <source>
        <dbReference type="Proteomes" id="UP000050640"/>
    </source>
</evidence>
<dbReference type="AlphaFoldDB" id="A0A0R3RI95"/>
<name>A0A0R3RI95_9BILA</name>
<reference evidence="2" key="1">
    <citation type="submission" date="2017-02" db="UniProtKB">
        <authorList>
            <consortium name="WormBaseParasite"/>
        </authorList>
    </citation>
    <scope>IDENTIFICATION</scope>
</reference>
<organism evidence="1 2">
    <name type="scientific">Elaeophora elaphi</name>
    <dbReference type="NCBI Taxonomy" id="1147741"/>
    <lineage>
        <taxon>Eukaryota</taxon>
        <taxon>Metazoa</taxon>
        <taxon>Ecdysozoa</taxon>
        <taxon>Nematoda</taxon>
        <taxon>Chromadorea</taxon>
        <taxon>Rhabditida</taxon>
        <taxon>Spirurina</taxon>
        <taxon>Spiruromorpha</taxon>
        <taxon>Filarioidea</taxon>
        <taxon>Onchocercidae</taxon>
        <taxon>Elaeophora</taxon>
    </lineage>
</organism>
<dbReference type="WBParaSite" id="EEL_0000120201-mRNA-1">
    <property type="protein sequence ID" value="EEL_0000120201-mRNA-1"/>
    <property type="gene ID" value="EEL_0000120201"/>
</dbReference>
<sequence>MNVQFAKKKFSATAKFQVMPSLRPSIIHFHKTLLMLLSCSLLADHATGILDNSNYGRLPSSFRLGRFGLNEVAHLRSLRSALGMENIGHVESFTYPLASRSAAMISGRGFRPGKRYDTGIISFM</sequence>
<evidence type="ECO:0000313" key="2">
    <source>
        <dbReference type="WBParaSite" id="EEL_0000120201-mRNA-1"/>
    </source>
</evidence>
<protein>
    <submittedName>
        <fullName evidence="2">SCP domain-containing protein</fullName>
    </submittedName>
</protein>